<dbReference type="AlphaFoldDB" id="A0A8J7KD43"/>
<dbReference type="NCBIfam" id="TIGR04409">
    <property type="entry name" value="LptC_YrbK"/>
    <property type="match status" value="1"/>
</dbReference>
<dbReference type="GO" id="GO:0015221">
    <property type="term" value="F:lipopolysaccharide transmembrane transporter activity"/>
    <property type="evidence" value="ECO:0007669"/>
    <property type="project" value="InterPro"/>
</dbReference>
<dbReference type="InterPro" id="IPR026265">
    <property type="entry name" value="LptC"/>
</dbReference>
<name>A0A8J7KD43_9FLAO</name>
<protein>
    <submittedName>
        <fullName evidence="1">LPS export ABC transporter periplasmic protein LptC</fullName>
    </submittedName>
</protein>
<sequence length="200" mass="22892">MKNRIMKKSVKNFMWSDVMKIGYILLVFFTLFSCERTAPVITKGLKTNFPNRSLIDANIIFKDSGKITMNLRSPLIEEYSLIDTPYTIFRKGLELDFFNDGSDKPGFLKADWGKLSDKTGIYEGRGNVVMITEDGDSVKSEQIFWDKNRKLIYSTKQVELIGKDGSKVTAKNGIEATDDLEKYTLFNNEGYILMGEDQKF</sequence>
<dbReference type="Proteomes" id="UP000608754">
    <property type="component" value="Unassembled WGS sequence"/>
</dbReference>
<gene>
    <name evidence="1" type="primary">lptC</name>
    <name evidence="1" type="ORF">IM532_05450</name>
</gene>
<dbReference type="PROSITE" id="PS51257">
    <property type="entry name" value="PROKAR_LIPOPROTEIN"/>
    <property type="match status" value="1"/>
</dbReference>
<comment type="caution">
    <text evidence="1">The sequence shown here is derived from an EMBL/GenBank/DDBJ whole genome shotgun (WGS) entry which is preliminary data.</text>
</comment>
<proteinExistence type="predicted"/>
<organism evidence="1 2">
    <name type="scientific">Faecalibacter rhinopitheci</name>
    <dbReference type="NCBI Taxonomy" id="2779678"/>
    <lineage>
        <taxon>Bacteria</taxon>
        <taxon>Pseudomonadati</taxon>
        <taxon>Bacteroidota</taxon>
        <taxon>Flavobacteriia</taxon>
        <taxon>Flavobacteriales</taxon>
        <taxon>Weeksellaceae</taxon>
        <taxon>Faecalibacter</taxon>
    </lineage>
</organism>
<dbReference type="GO" id="GO:0005886">
    <property type="term" value="C:plasma membrane"/>
    <property type="evidence" value="ECO:0007669"/>
    <property type="project" value="InterPro"/>
</dbReference>
<evidence type="ECO:0000313" key="1">
    <source>
        <dbReference type="EMBL" id="MBF0596896.1"/>
    </source>
</evidence>
<evidence type="ECO:0000313" key="2">
    <source>
        <dbReference type="Proteomes" id="UP000608754"/>
    </source>
</evidence>
<dbReference type="EMBL" id="JADGIK010000003">
    <property type="protein sequence ID" value="MBF0596896.1"/>
    <property type="molecule type" value="Genomic_DNA"/>
</dbReference>
<accession>A0A8J7KD43</accession>
<reference evidence="1" key="1">
    <citation type="submission" date="2020-10" db="EMBL/GenBank/DDBJ databases">
        <authorList>
            <person name="Lu T."/>
            <person name="Wang Q."/>
            <person name="Han X."/>
        </authorList>
    </citation>
    <scope>NUCLEOTIDE SEQUENCE</scope>
    <source>
        <strain evidence="1">WQ 117</strain>
    </source>
</reference>
<keyword evidence="2" id="KW-1185">Reference proteome</keyword>